<protein>
    <submittedName>
        <fullName evidence="3">ROK family transcriptional regulator</fullName>
    </submittedName>
</protein>
<dbReference type="InterPro" id="IPR043129">
    <property type="entry name" value="ATPase_NBD"/>
</dbReference>
<evidence type="ECO:0000313" key="3">
    <source>
        <dbReference type="EMBL" id="GAA1493858.1"/>
    </source>
</evidence>
<evidence type="ECO:0000256" key="1">
    <source>
        <dbReference type="ARBA" id="ARBA00006479"/>
    </source>
</evidence>
<dbReference type="Gene3D" id="1.10.10.10">
    <property type="entry name" value="Winged helix-like DNA-binding domain superfamily/Winged helix DNA-binding domain"/>
    <property type="match status" value="1"/>
</dbReference>
<proteinExistence type="inferred from homology"/>
<comment type="similarity">
    <text evidence="1">Belongs to the ROK (NagC/XylR) family.</text>
</comment>
<dbReference type="PANTHER" id="PTHR18964:SF149">
    <property type="entry name" value="BIFUNCTIONAL UDP-N-ACETYLGLUCOSAMINE 2-EPIMERASE_N-ACETYLMANNOSAMINE KINASE"/>
    <property type="match status" value="1"/>
</dbReference>
<dbReference type="EMBL" id="BAAAJX010000010">
    <property type="protein sequence ID" value="GAA1493858.1"/>
    <property type="molecule type" value="Genomic_DNA"/>
</dbReference>
<organism evidence="3 4">
    <name type="scientific">Curtobacterium herbarum</name>
    <dbReference type="NCBI Taxonomy" id="150122"/>
    <lineage>
        <taxon>Bacteria</taxon>
        <taxon>Bacillati</taxon>
        <taxon>Actinomycetota</taxon>
        <taxon>Actinomycetes</taxon>
        <taxon>Micrococcales</taxon>
        <taxon>Microbacteriaceae</taxon>
        <taxon>Curtobacterium</taxon>
    </lineage>
</organism>
<sequence length="395" mass="40053">MSEASTASRPVRTTDVVRRRNLARVLRLAHERGPMPRSALTRETGLNRSTVAALVGELVDLGLVVEGDAPPATGVGRPSATVSASAEVVALGIVPEIDAVTLAVIGLDGTEHERRTVRTSSVSTPDEALAIATDLVASAAARQRDAGRRVVGTAVSVPGIVRVGDGVVRYAPHLAWRDEAFAAPLAERTGLPVRAANDANLGVTAEFLYGAGRGATDVVYVNGGASGIGGGIITGGRPLAGAAGYAGELGHTFVAANGIRCHCGAVGCLETEASQAALLDAAGLGIDEADRLGDVLAAGPAPVLAAVVERQVTALAVAIRNVVHTVNPDVVVLGGFLGTLLRHVGTRLEDAVRAQTMTAMGEDLRIVPAELVGSVLFRGAAELAFASLLADPAAG</sequence>
<dbReference type="SUPFAM" id="SSF46785">
    <property type="entry name" value="Winged helix' DNA-binding domain"/>
    <property type="match status" value="1"/>
</dbReference>
<keyword evidence="4" id="KW-1185">Reference proteome</keyword>
<dbReference type="InterPro" id="IPR005471">
    <property type="entry name" value="Tscrpt_reg_IclR_N"/>
</dbReference>
<name>A0ABN1ZDV4_9MICO</name>
<dbReference type="InterPro" id="IPR036388">
    <property type="entry name" value="WH-like_DNA-bd_sf"/>
</dbReference>
<dbReference type="Pfam" id="PF00480">
    <property type="entry name" value="ROK"/>
    <property type="match status" value="1"/>
</dbReference>
<dbReference type="Gene3D" id="3.30.420.40">
    <property type="match status" value="2"/>
</dbReference>
<dbReference type="InterPro" id="IPR000600">
    <property type="entry name" value="ROK"/>
</dbReference>
<evidence type="ECO:0000313" key="4">
    <source>
        <dbReference type="Proteomes" id="UP001501742"/>
    </source>
</evidence>
<comment type="caution">
    <text evidence="3">The sequence shown here is derived from an EMBL/GenBank/DDBJ whole genome shotgun (WGS) entry which is preliminary data.</text>
</comment>
<dbReference type="InterPro" id="IPR036390">
    <property type="entry name" value="WH_DNA-bd_sf"/>
</dbReference>
<dbReference type="RefSeq" id="WP_204609951.1">
    <property type="nucleotide sequence ID" value="NZ_BAAAJX010000010.1"/>
</dbReference>
<dbReference type="SUPFAM" id="SSF53067">
    <property type="entry name" value="Actin-like ATPase domain"/>
    <property type="match status" value="1"/>
</dbReference>
<dbReference type="PANTHER" id="PTHR18964">
    <property type="entry name" value="ROK (REPRESSOR, ORF, KINASE) FAMILY"/>
    <property type="match status" value="1"/>
</dbReference>
<feature type="domain" description="HTH iclR-type" evidence="2">
    <location>
        <begin position="28"/>
        <end position="65"/>
    </location>
</feature>
<accession>A0ABN1ZDV4</accession>
<evidence type="ECO:0000259" key="2">
    <source>
        <dbReference type="Pfam" id="PF09339"/>
    </source>
</evidence>
<reference evidence="3 4" key="1">
    <citation type="journal article" date="2019" name="Int. J. Syst. Evol. Microbiol.">
        <title>The Global Catalogue of Microorganisms (GCM) 10K type strain sequencing project: providing services to taxonomists for standard genome sequencing and annotation.</title>
        <authorList>
            <consortium name="The Broad Institute Genomics Platform"/>
            <consortium name="The Broad Institute Genome Sequencing Center for Infectious Disease"/>
            <person name="Wu L."/>
            <person name="Ma J."/>
        </authorList>
    </citation>
    <scope>NUCLEOTIDE SEQUENCE [LARGE SCALE GENOMIC DNA]</scope>
    <source>
        <strain evidence="3 4">JCM 12140</strain>
    </source>
</reference>
<dbReference type="Pfam" id="PF09339">
    <property type="entry name" value="HTH_IclR"/>
    <property type="match status" value="1"/>
</dbReference>
<gene>
    <name evidence="3" type="ORF">GCM10009627_22040</name>
</gene>
<dbReference type="Proteomes" id="UP001501742">
    <property type="component" value="Unassembled WGS sequence"/>
</dbReference>